<dbReference type="EMBL" id="LWQT01000042">
    <property type="protein sequence ID" value="OAN52880.1"/>
    <property type="molecule type" value="Genomic_DNA"/>
</dbReference>
<sequence>MSKTQALAAFDSLKSDFRDGRFHAVAGRIGGEAAKWGERLLALYRSGGREELEALDPMARFFVIRYRGTPEPADLSGASGAAVFVMAFSAFPYLDLMMDSWELAGELDGEGEALRFTCRFDGEDQGSVVTALRSGAGWSFDLMDLYRAKAATFEAFMTGEYGDFDCFVDHYVAEHDMDFDLDRAWRPLSAA</sequence>
<protein>
    <submittedName>
        <fullName evidence="1">Uncharacterized protein</fullName>
    </submittedName>
</protein>
<gene>
    <name evidence="1" type="ORF">A6A04_15375</name>
</gene>
<dbReference type="RefSeq" id="WP_068490678.1">
    <property type="nucleotide sequence ID" value="NZ_LWQT01000042.1"/>
</dbReference>
<dbReference type="STRING" id="1285242.A6A04_15375"/>
<name>A0A178MV08_9PROT</name>
<dbReference type="AlphaFoldDB" id="A0A178MV08"/>
<organism evidence="1 2">
    <name type="scientific">Paramagnetospirillum marisnigri</name>
    <dbReference type="NCBI Taxonomy" id="1285242"/>
    <lineage>
        <taxon>Bacteria</taxon>
        <taxon>Pseudomonadati</taxon>
        <taxon>Pseudomonadota</taxon>
        <taxon>Alphaproteobacteria</taxon>
        <taxon>Rhodospirillales</taxon>
        <taxon>Magnetospirillaceae</taxon>
        <taxon>Paramagnetospirillum</taxon>
    </lineage>
</organism>
<reference evidence="1 2" key="1">
    <citation type="submission" date="2016-04" db="EMBL/GenBank/DDBJ databases">
        <title>Draft genome sequence of freshwater magnetotactic bacteria Magnetospirillum marisnigri SP-1 and Magnetospirillum moscoviense BB-1.</title>
        <authorList>
            <person name="Koziaeva V."/>
            <person name="Dziuba M.V."/>
            <person name="Ivanov T.M."/>
            <person name="Kuznetsov B."/>
            <person name="Grouzdev D.S."/>
        </authorList>
    </citation>
    <scope>NUCLEOTIDE SEQUENCE [LARGE SCALE GENOMIC DNA]</scope>
    <source>
        <strain evidence="1 2">SP-1</strain>
    </source>
</reference>
<keyword evidence="2" id="KW-1185">Reference proteome</keyword>
<dbReference type="OrthoDB" id="7340908at2"/>
<accession>A0A178MV08</accession>
<evidence type="ECO:0000313" key="2">
    <source>
        <dbReference type="Proteomes" id="UP000078428"/>
    </source>
</evidence>
<comment type="caution">
    <text evidence="1">The sequence shown here is derived from an EMBL/GenBank/DDBJ whole genome shotgun (WGS) entry which is preliminary data.</text>
</comment>
<proteinExistence type="predicted"/>
<evidence type="ECO:0000313" key="1">
    <source>
        <dbReference type="EMBL" id="OAN52880.1"/>
    </source>
</evidence>
<dbReference type="Proteomes" id="UP000078428">
    <property type="component" value="Unassembled WGS sequence"/>
</dbReference>